<keyword evidence="2" id="KW-0812">Transmembrane</keyword>
<dbReference type="EMBL" id="VBOV01000042">
    <property type="protein sequence ID" value="TMQ61148.1"/>
    <property type="molecule type" value="Genomic_DNA"/>
</dbReference>
<comment type="caution">
    <text evidence="6">The sequence shown here is derived from an EMBL/GenBank/DDBJ whole genome shotgun (WGS) entry which is preliminary data.</text>
</comment>
<organism evidence="6 7">
    <name type="scientific">Eiseniibacteriota bacterium</name>
    <dbReference type="NCBI Taxonomy" id="2212470"/>
    <lineage>
        <taxon>Bacteria</taxon>
        <taxon>Candidatus Eiseniibacteriota</taxon>
    </lineage>
</organism>
<dbReference type="GO" id="GO:0012505">
    <property type="term" value="C:endomembrane system"/>
    <property type="evidence" value="ECO:0007669"/>
    <property type="project" value="UniProtKB-SubCell"/>
</dbReference>
<keyword evidence="4" id="KW-0472">Membrane</keyword>
<gene>
    <name evidence="6" type="ORF">E6K75_01825</name>
</gene>
<dbReference type="AlphaFoldDB" id="A0A538TBZ7"/>
<evidence type="ECO:0000256" key="1">
    <source>
        <dbReference type="ARBA" id="ARBA00004127"/>
    </source>
</evidence>
<evidence type="ECO:0000256" key="4">
    <source>
        <dbReference type="ARBA" id="ARBA00023136"/>
    </source>
</evidence>
<dbReference type="Pfam" id="PF06803">
    <property type="entry name" value="DUF1232"/>
    <property type="match status" value="1"/>
</dbReference>
<evidence type="ECO:0000313" key="6">
    <source>
        <dbReference type="EMBL" id="TMQ61148.1"/>
    </source>
</evidence>
<evidence type="ECO:0000256" key="2">
    <source>
        <dbReference type="ARBA" id="ARBA00022692"/>
    </source>
</evidence>
<evidence type="ECO:0000256" key="3">
    <source>
        <dbReference type="ARBA" id="ARBA00022989"/>
    </source>
</evidence>
<comment type="subcellular location">
    <subcellularLocation>
        <location evidence="1">Endomembrane system</location>
        <topology evidence="1">Multi-pass membrane protein</topology>
    </subcellularLocation>
</comment>
<protein>
    <submittedName>
        <fullName evidence="6">DUF1232 domain-containing protein</fullName>
    </submittedName>
</protein>
<proteinExistence type="predicted"/>
<evidence type="ECO:0000259" key="5">
    <source>
        <dbReference type="Pfam" id="PF06803"/>
    </source>
</evidence>
<feature type="domain" description="DUF1232" evidence="5">
    <location>
        <begin position="20"/>
        <end position="55"/>
    </location>
</feature>
<keyword evidence="3" id="KW-1133">Transmembrane helix</keyword>
<name>A0A538TBZ7_UNCEI</name>
<dbReference type="InterPro" id="IPR010652">
    <property type="entry name" value="DUF1232"/>
</dbReference>
<accession>A0A538TBZ7</accession>
<evidence type="ECO:0000313" key="7">
    <source>
        <dbReference type="Proteomes" id="UP000320913"/>
    </source>
</evidence>
<sequence length="84" mass="9392">MREIRVYQIALKHPRTPRHARWLLRAAVVYALSPIDFIPDFIPLIGHLDDAIIVPSLLLAATRLLPKDVLEECRAQAAQGNAGD</sequence>
<dbReference type="Proteomes" id="UP000320913">
    <property type="component" value="Unassembled WGS sequence"/>
</dbReference>
<reference evidence="6 7" key="1">
    <citation type="journal article" date="2019" name="Nat. Microbiol.">
        <title>Mediterranean grassland soil C-N compound turnover is dependent on rainfall and depth, and is mediated by genomically divergent microorganisms.</title>
        <authorList>
            <person name="Diamond S."/>
            <person name="Andeer P.F."/>
            <person name="Li Z."/>
            <person name="Crits-Christoph A."/>
            <person name="Burstein D."/>
            <person name="Anantharaman K."/>
            <person name="Lane K.R."/>
            <person name="Thomas B.C."/>
            <person name="Pan C."/>
            <person name="Northen T.R."/>
            <person name="Banfield J.F."/>
        </authorList>
    </citation>
    <scope>NUCLEOTIDE SEQUENCE [LARGE SCALE GENOMIC DNA]</scope>
    <source>
        <strain evidence="6">WS_5</strain>
    </source>
</reference>